<organism evidence="1 2">
    <name type="scientific">Trifolium medium</name>
    <dbReference type="NCBI Taxonomy" id="97028"/>
    <lineage>
        <taxon>Eukaryota</taxon>
        <taxon>Viridiplantae</taxon>
        <taxon>Streptophyta</taxon>
        <taxon>Embryophyta</taxon>
        <taxon>Tracheophyta</taxon>
        <taxon>Spermatophyta</taxon>
        <taxon>Magnoliopsida</taxon>
        <taxon>eudicotyledons</taxon>
        <taxon>Gunneridae</taxon>
        <taxon>Pentapetalae</taxon>
        <taxon>rosids</taxon>
        <taxon>fabids</taxon>
        <taxon>Fabales</taxon>
        <taxon>Fabaceae</taxon>
        <taxon>Papilionoideae</taxon>
        <taxon>50 kb inversion clade</taxon>
        <taxon>NPAAA clade</taxon>
        <taxon>Hologalegina</taxon>
        <taxon>IRL clade</taxon>
        <taxon>Trifolieae</taxon>
        <taxon>Trifolium</taxon>
    </lineage>
</organism>
<dbReference type="Proteomes" id="UP000265520">
    <property type="component" value="Unassembled WGS sequence"/>
</dbReference>
<evidence type="ECO:0000313" key="1">
    <source>
        <dbReference type="EMBL" id="MCI26634.1"/>
    </source>
</evidence>
<keyword evidence="2" id="KW-1185">Reference proteome</keyword>
<comment type="caution">
    <text evidence="1">The sequence shown here is derived from an EMBL/GenBank/DDBJ whole genome shotgun (WGS) entry which is preliminary data.</text>
</comment>
<proteinExistence type="predicted"/>
<reference evidence="1 2" key="1">
    <citation type="journal article" date="2018" name="Front. Plant Sci.">
        <title>Red Clover (Trifolium pratense) and Zigzag Clover (T. medium) - A Picture of Genomic Similarities and Differences.</title>
        <authorList>
            <person name="Dluhosova J."/>
            <person name="Istvanek J."/>
            <person name="Nedelnik J."/>
            <person name="Repkova J."/>
        </authorList>
    </citation>
    <scope>NUCLEOTIDE SEQUENCE [LARGE SCALE GENOMIC DNA]</scope>
    <source>
        <strain evidence="2">cv. 10/8</strain>
        <tissue evidence="1">Leaf</tissue>
    </source>
</reference>
<evidence type="ECO:0000313" key="2">
    <source>
        <dbReference type="Proteomes" id="UP000265520"/>
    </source>
</evidence>
<accession>A0A392QS19</accession>
<dbReference type="EMBL" id="LXQA010154438">
    <property type="protein sequence ID" value="MCI26634.1"/>
    <property type="molecule type" value="Genomic_DNA"/>
</dbReference>
<dbReference type="AlphaFoldDB" id="A0A392QS19"/>
<sequence>MPYCNSRIHLLLKLQHNLLDGLAVPLSLLRQNHGKMVLMIVVSGMVSRATS</sequence>
<name>A0A392QS19_9FABA</name>
<protein>
    <submittedName>
        <fullName evidence="1">Uncharacterized protein</fullName>
    </submittedName>
</protein>